<name>A0A1A8Z3F3_PLAOA</name>
<keyword evidence="1" id="KW-0670">Pyruvate</keyword>
<keyword evidence="1" id="KW-0808">Transferase</keyword>
<gene>
    <name evidence="1" type="ORF">POVWA2_035880</name>
</gene>
<evidence type="ECO:0000313" key="1">
    <source>
        <dbReference type="EMBL" id="SBT38458.1"/>
    </source>
</evidence>
<dbReference type="InterPro" id="IPR040442">
    <property type="entry name" value="Pyrv_kinase-like_dom_sf"/>
</dbReference>
<organism evidence="1 2">
    <name type="scientific">Plasmodium ovale wallikeri</name>
    <dbReference type="NCBI Taxonomy" id="864142"/>
    <lineage>
        <taxon>Eukaryota</taxon>
        <taxon>Sar</taxon>
        <taxon>Alveolata</taxon>
        <taxon>Apicomplexa</taxon>
        <taxon>Aconoidasida</taxon>
        <taxon>Haemosporida</taxon>
        <taxon>Plasmodiidae</taxon>
        <taxon>Plasmodium</taxon>
        <taxon>Plasmodium (Plasmodium)</taxon>
    </lineage>
</organism>
<dbReference type="Gene3D" id="3.20.20.60">
    <property type="entry name" value="Phosphoenolpyruvate-binding domains"/>
    <property type="match status" value="1"/>
</dbReference>
<dbReference type="InterPro" id="IPR015813">
    <property type="entry name" value="Pyrv/PenolPyrv_kinase-like_dom"/>
</dbReference>
<dbReference type="SUPFAM" id="SSF51621">
    <property type="entry name" value="Phosphoenolpyruvate/pyruvate domain"/>
    <property type="match status" value="1"/>
</dbReference>
<dbReference type="AlphaFoldDB" id="A0A1A8Z3F3"/>
<keyword evidence="1" id="KW-0418">Kinase</keyword>
<dbReference type="EMBL" id="FLRE01000137">
    <property type="protein sequence ID" value="SBT38458.1"/>
    <property type="molecule type" value="Genomic_DNA"/>
</dbReference>
<dbReference type="Proteomes" id="UP000078550">
    <property type="component" value="Unassembled WGS sequence"/>
</dbReference>
<sequence>MNSFKYKNAGVGASLQSAANITLRQILDPSNVDLRSKKTHIVCTLGPACKSVDTLVKMIDAGSFTSAPVRT</sequence>
<evidence type="ECO:0000313" key="2">
    <source>
        <dbReference type="Proteomes" id="UP000078550"/>
    </source>
</evidence>
<reference evidence="2" key="1">
    <citation type="submission" date="2016-05" db="EMBL/GenBank/DDBJ databases">
        <authorList>
            <person name="Naeem Raeece"/>
        </authorList>
    </citation>
    <scope>NUCLEOTIDE SEQUENCE [LARGE SCALE GENOMIC DNA]</scope>
</reference>
<proteinExistence type="predicted"/>
<dbReference type="GO" id="GO:0016301">
    <property type="term" value="F:kinase activity"/>
    <property type="evidence" value="ECO:0007669"/>
    <property type="project" value="UniProtKB-KW"/>
</dbReference>
<protein>
    <submittedName>
        <fullName evidence="1">Pyruvate kinase</fullName>
    </submittedName>
</protein>
<accession>A0A1A8Z3F3</accession>